<comment type="caution">
    <text evidence="1">The sequence shown here is derived from an EMBL/GenBank/DDBJ whole genome shotgun (WGS) entry which is preliminary data.</text>
</comment>
<dbReference type="EMBL" id="VATY01000005">
    <property type="protein sequence ID" value="TMM53132.1"/>
    <property type="molecule type" value="Genomic_DNA"/>
</dbReference>
<gene>
    <name evidence="1" type="ORF">FEE95_18855</name>
</gene>
<name>A0A5S3PG76_9FLAO</name>
<proteinExistence type="predicted"/>
<keyword evidence="1" id="KW-0121">Carboxypeptidase</keyword>
<dbReference type="Gene3D" id="2.60.40.1120">
    <property type="entry name" value="Carboxypeptidase-like, regulatory domain"/>
    <property type="match status" value="1"/>
</dbReference>
<keyword evidence="2" id="KW-1185">Reference proteome</keyword>
<dbReference type="Proteomes" id="UP000310314">
    <property type="component" value="Unassembled WGS sequence"/>
</dbReference>
<keyword evidence="1" id="KW-0645">Protease</keyword>
<sequence>MKQHIYGIAVFLVLFLISNPAFSQQREYITGKLLDTKTQEPIAFASIRIKDRALGIISNTDGSFKIPLKYKEYGDVIEISSMGYQKKEVPLLEFSLTDFNTVVLSPSILELSEAVVQAKRRKKVKGPKRLSAAQIVRKAIEAIPENYPSRTFSSIGYYRDYQVKKDKYVNLNEAVLEVVDSGFQQHDLATTQVRIYNYQSNEDFDQDLEGRFKYDYKKYKKYIDKAYLFNYGGNEFTILRIHDAIRNFKYNSYDFINVMERDFVDSHFIKKEEEINLDGEVLYAISFAKILVKYRIIGKIYISKKDFAIHKMRYTLYDKTRTTESGEFDENDVNEVTLFKVISEYARSYNKMYPNFISFFNTFQVNKPPKFILEETYLDTECTCFQLTFNNRVDQLRAKTKEYYDIRFHGKKIPIDKILTKKGFEDLVFIYPKISRKEFLNMSSELNVASRKRLEFTDLLTVEVTGLRDEYSNVINEMEYNTYKQFREFFIQKIQPNGSTLKDTLYMKKDIPIFKDQPIVKPDNFDDYWMNTPLQNLKN</sequence>
<dbReference type="OrthoDB" id="1201225at2"/>
<keyword evidence="1" id="KW-0378">Hydrolase</keyword>
<protein>
    <submittedName>
        <fullName evidence="1">Carboxypeptidase-like regulatory domain-containing protein</fullName>
    </submittedName>
</protein>
<dbReference type="AlphaFoldDB" id="A0A5S3PG76"/>
<evidence type="ECO:0000313" key="1">
    <source>
        <dbReference type="EMBL" id="TMM53132.1"/>
    </source>
</evidence>
<dbReference type="RefSeq" id="WP_138659592.1">
    <property type="nucleotide sequence ID" value="NZ_VATY01000005.1"/>
</dbReference>
<dbReference type="SUPFAM" id="SSF49464">
    <property type="entry name" value="Carboxypeptidase regulatory domain-like"/>
    <property type="match status" value="1"/>
</dbReference>
<reference evidence="1 2" key="1">
    <citation type="submission" date="2019-05" db="EMBL/GenBank/DDBJ databases">
        <authorList>
            <person name="Zhang J.-Y."/>
            <person name="Feg X."/>
            <person name="Du Z.-J."/>
        </authorList>
    </citation>
    <scope>NUCLEOTIDE SEQUENCE [LARGE SCALE GENOMIC DNA]</scope>
    <source>
        <strain evidence="1 2">RZ26</strain>
    </source>
</reference>
<evidence type="ECO:0000313" key="2">
    <source>
        <dbReference type="Proteomes" id="UP000310314"/>
    </source>
</evidence>
<dbReference type="Pfam" id="PF13715">
    <property type="entry name" value="CarbopepD_reg_2"/>
    <property type="match status" value="1"/>
</dbReference>
<organism evidence="1 2">
    <name type="scientific">Maribacter algarum</name>
    <name type="common">ex Zhang et al. 2020</name>
    <dbReference type="NCBI Taxonomy" id="2578118"/>
    <lineage>
        <taxon>Bacteria</taxon>
        <taxon>Pseudomonadati</taxon>
        <taxon>Bacteroidota</taxon>
        <taxon>Flavobacteriia</taxon>
        <taxon>Flavobacteriales</taxon>
        <taxon>Flavobacteriaceae</taxon>
        <taxon>Maribacter</taxon>
    </lineage>
</organism>
<dbReference type="InterPro" id="IPR008969">
    <property type="entry name" value="CarboxyPept-like_regulatory"/>
</dbReference>
<dbReference type="GO" id="GO:0004180">
    <property type="term" value="F:carboxypeptidase activity"/>
    <property type="evidence" value="ECO:0007669"/>
    <property type="project" value="UniProtKB-KW"/>
</dbReference>
<accession>A0A5S3PG76</accession>